<reference evidence="1 2" key="1">
    <citation type="journal article" date="2018" name="Sci. Rep.">
        <title>Genomic signatures of local adaptation to the degree of environmental predictability in rotifers.</title>
        <authorList>
            <person name="Franch-Gras L."/>
            <person name="Hahn C."/>
            <person name="Garcia-Roger E.M."/>
            <person name="Carmona M.J."/>
            <person name="Serra M."/>
            <person name="Gomez A."/>
        </authorList>
    </citation>
    <scope>NUCLEOTIDE SEQUENCE [LARGE SCALE GENOMIC DNA]</scope>
    <source>
        <strain evidence="1">HYR1</strain>
    </source>
</reference>
<sequence>MKKEKRQVSFTSLKNGFEMIKILTNPKGLNQEIFKYFFTVTQNYSAKVLAYKQENSRQLGLLDKAMHPAPNALPPWTTELSCNSLCLLPIETYIIPMWTKNGIQVNVVDS</sequence>
<organism evidence="1 2">
    <name type="scientific">Brachionus plicatilis</name>
    <name type="common">Marine rotifer</name>
    <name type="synonym">Brachionus muelleri</name>
    <dbReference type="NCBI Taxonomy" id="10195"/>
    <lineage>
        <taxon>Eukaryota</taxon>
        <taxon>Metazoa</taxon>
        <taxon>Spiralia</taxon>
        <taxon>Gnathifera</taxon>
        <taxon>Rotifera</taxon>
        <taxon>Eurotatoria</taxon>
        <taxon>Monogononta</taxon>
        <taxon>Pseudotrocha</taxon>
        <taxon>Ploima</taxon>
        <taxon>Brachionidae</taxon>
        <taxon>Brachionus</taxon>
    </lineage>
</organism>
<keyword evidence="2" id="KW-1185">Reference proteome</keyword>
<accession>A0A3M7T6Q5</accession>
<protein>
    <submittedName>
        <fullName evidence="1">Uncharacterized protein</fullName>
    </submittedName>
</protein>
<comment type="caution">
    <text evidence="1">The sequence shown here is derived from an EMBL/GenBank/DDBJ whole genome shotgun (WGS) entry which is preliminary data.</text>
</comment>
<dbReference type="AlphaFoldDB" id="A0A3M7T6Q5"/>
<gene>
    <name evidence="1" type="ORF">BpHYR1_049003</name>
</gene>
<proteinExistence type="predicted"/>
<evidence type="ECO:0000313" key="1">
    <source>
        <dbReference type="EMBL" id="RNA43587.1"/>
    </source>
</evidence>
<dbReference type="Proteomes" id="UP000276133">
    <property type="component" value="Unassembled WGS sequence"/>
</dbReference>
<evidence type="ECO:0000313" key="2">
    <source>
        <dbReference type="Proteomes" id="UP000276133"/>
    </source>
</evidence>
<name>A0A3M7T6Q5_BRAPC</name>
<dbReference type="EMBL" id="REGN01000209">
    <property type="protein sequence ID" value="RNA43587.1"/>
    <property type="molecule type" value="Genomic_DNA"/>
</dbReference>